<evidence type="ECO:0000313" key="2">
    <source>
        <dbReference type="Proteomes" id="UP001151760"/>
    </source>
</evidence>
<name>A0ABQ4YHK9_9ASTR</name>
<dbReference type="EMBL" id="BQNB010010370">
    <property type="protein sequence ID" value="GJS76362.1"/>
    <property type="molecule type" value="Genomic_DNA"/>
</dbReference>
<proteinExistence type="predicted"/>
<gene>
    <name evidence="1" type="ORF">Tco_0726243</name>
</gene>
<reference evidence="1" key="1">
    <citation type="journal article" date="2022" name="Int. J. Mol. Sci.">
        <title>Draft Genome of Tanacetum Coccineum: Genomic Comparison of Closely Related Tanacetum-Family Plants.</title>
        <authorList>
            <person name="Yamashiro T."/>
            <person name="Shiraishi A."/>
            <person name="Nakayama K."/>
            <person name="Satake H."/>
        </authorList>
    </citation>
    <scope>NUCLEOTIDE SEQUENCE</scope>
</reference>
<reference evidence="1" key="2">
    <citation type="submission" date="2022-01" db="EMBL/GenBank/DDBJ databases">
        <authorList>
            <person name="Yamashiro T."/>
            <person name="Shiraishi A."/>
            <person name="Satake H."/>
            <person name="Nakayama K."/>
        </authorList>
    </citation>
    <scope>NUCLEOTIDE SEQUENCE</scope>
</reference>
<protein>
    <submittedName>
        <fullName evidence="1">Uncharacterized protein</fullName>
    </submittedName>
</protein>
<dbReference type="Proteomes" id="UP001151760">
    <property type="component" value="Unassembled WGS sequence"/>
</dbReference>
<sequence length="205" mass="23483">MANQEQNPLQQEQPFVAAKQVGFNLEDIILNTKNEVALLYPEHNNKEHFKCVFDFISKFCLRKTFTRSLNMYKEYLVEFWCSAKAFENSKVSFLTPTGGIYGEVGVNTFRNDIGAHYLPHSSEYVTPPSIDIVRSWFETIGYGETVPAKGTLKKSLLPPWWRLLMAQIIQCLGGKTRGFDHITNKDAIILYSLANRINIDYASIF</sequence>
<evidence type="ECO:0000313" key="1">
    <source>
        <dbReference type="EMBL" id="GJS76362.1"/>
    </source>
</evidence>
<keyword evidence="2" id="KW-1185">Reference proteome</keyword>
<organism evidence="1 2">
    <name type="scientific">Tanacetum coccineum</name>
    <dbReference type="NCBI Taxonomy" id="301880"/>
    <lineage>
        <taxon>Eukaryota</taxon>
        <taxon>Viridiplantae</taxon>
        <taxon>Streptophyta</taxon>
        <taxon>Embryophyta</taxon>
        <taxon>Tracheophyta</taxon>
        <taxon>Spermatophyta</taxon>
        <taxon>Magnoliopsida</taxon>
        <taxon>eudicotyledons</taxon>
        <taxon>Gunneridae</taxon>
        <taxon>Pentapetalae</taxon>
        <taxon>asterids</taxon>
        <taxon>campanulids</taxon>
        <taxon>Asterales</taxon>
        <taxon>Asteraceae</taxon>
        <taxon>Asteroideae</taxon>
        <taxon>Anthemideae</taxon>
        <taxon>Anthemidinae</taxon>
        <taxon>Tanacetum</taxon>
    </lineage>
</organism>
<comment type="caution">
    <text evidence="1">The sequence shown here is derived from an EMBL/GenBank/DDBJ whole genome shotgun (WGS) entry which is preliminary data.</text>
</comment>
<accession>A0ABQ4YHK9</accession>